<dbReference type="AlphaFoldDB" id="A0A3D8PXW1"/>
<organism evidence="6 7">
    <name type="scientific">Oceanobacillus chungangensis</name>
    <dbReference type="NCBI Taxonomy" id="1229152"/>
    <lineage>
        <taxon>Bacteria</taxon>
        <taxon>Bacillati</taxon>
        <taxon>Bacillota</taxon>
        <taxon>Bacilli</taxon>
        <taxon>Bacillales</taxon>
        <taxon>Bacillaceae</taxon>
        <taxon>Oceanobacillus</taxon>
    </lineage>
</organism>
<comment type="similarity">
    <text evidence="2 4">Belongs to the isochorismate synthase family.</text>
</comment>
<evidence type="ECO:0000313" key="7">
    <source>
        <dbReference type="Proteomes" id="UP000256520"/>
    </source>
</evidence>
<comment type="cofactor">
    <cofactor evidence="4">
        <name>Mg(2+)</name>
        <dbReference type="ChEBI" id="CHEBI:18420"/>
    </cofactor>
</comment>
<keyword evidence="7" id="KW-1185">Reference proteome</keyword>
<dbReference type="InterPro" id="IPR004561">
    <property type="entry name" value="IsoChor_synthase"/>
</dbReference>
<sequence length="461" mass="52327">MIEIKEGQVEALFEKVIQGLQNNEDARLVSITKKIQPIDALEFYQRASYMGKNRTYWTNSNRSLYLVGVGETFEITAAQSRFKETKQKWDKLLEQAVIHNPYKLPGTGVTALGGMSFDPKKETTELWKHFKPSQFTIPEFQLTIYQGESYYTINVLINKDDHSGQLAASIQRMEETLFQTIQVEPESLTIEKKVEINPERWKETVRAATSEILNKKVEKIVLAREVRLSFDKQVKSSVVIDKLLDTQANSYIFAFEKNNHCFIGATPERLVKVEQDNLLSTCLAGTAPRGETREEDERISEELLHDQKNREEHDFVVQMIKQAIKDHCTDLVIPDEPVVYPLKNLQHLYTPVTAKLKEGYSIFDIIEQLHPTPALGGTPREESLAFIRENELLDRGWYGAPVGWLDSNQNGEFAVAIRSGLIHGDTASLFAGCGVVKDSDPEAEYEETNIKLMPMLSVLGG</sequence>
<dbReference type="HAMAP" id="MF_01935">
    <property type="entry name" value="MenF"/>
    <property type="match status" value="1"/>
</dbReference>
<dbReference type="RefSeq" id="WP_115748477.1">
    <property type="nucleotide sequence ID" value="NZ_PIOD01000004.1"/>
</dbReference>
<dbReference type="GO" id="GO:0008909">
    <property type="term" value="F:isochorismate synthase activity"/>
    <property type="evidence" value="ECO:0007669"/>
    <property type="project" value="UniProtKB-UniRule"/>
</dbReference>
<dbReference type="PANTHER" id="PTHR42839">
    <property type="entry name" value="ISOCHORISMATE SYNTHASE ENTC"/>
    <property type="match status" value="1"/>
</dbReference>
<dbReference type="UniPathway" id="UPA00079"/>
<dbReference type="GO" id="GO:0000287">
    <property type="term" value="F:magnesium ion binding"/>
    <property type="evidence" value="ECO:0007669"/>
    <property type="project" value="UniProtKB-UniRule"/>
</dbReference>
<feature type="binding site" evidence="4">
    <location>
        <position position="447"/>
    </location>
    <ligand>
        <name>Mg(2+)</name>
        <dbReference type="ChEBI" id="CHEBI:18420"/>
    </ligand>
</feature>
<keyword evidence="3 4" id="KW-0413">Isomerase</keyword>
<evidence type="ECO:0000259" key="5">
    <source>
        <dbReference type="Pfam" id="PF00425"/>
    </source>
</evidence>
<dbReference type="EMBL" id="PIOD01000004">
    <property type="protein sequence ID" value="RDW20980.1"/>
    <property type="molecule type" value="Genomic_DNA"/>
</dbReference>
<feature type="binding site" evidence="4">
    <location>
        <position position="312"/>
    </location>
    <ligand>
        <name>Mg(2+)</name>
        <dbReference type="ChEBI" id="CHEBI:18420"/>
    </ligand>
</feature>
<dbReference type="SUPFAM" id="SSF56322">
    <property type="entry name" value="ADC synthase"/>
    <property type="match status" value="1"/>
</dbReference>
<comment type="pathway">
    <text evidence="4">Quinol/quinone metabolism; menaquinone biosynthesis.</text>
</comment>
<dbReference type="PANTHER" id="PTHR42839:SF1">
    <property type="entry name" value="ISOCHORISMATE SYNTHASE MENF"/>
    <property type="match status" value="1"/>
</dbReference>
<evidence type="ECO:0000256" key="3">
    <source>
        <dbReference type="ARBA" id="ARBA00023235"/>
    </source>
</evidence>
<keyword evidence="4" id="KW-0479">Metal-binding</keyword>
<comment type="catalytic activity">
    <reaction evidence="1 4">
        <text>chorismate = isochorismate</text>
        <dbReference type="Rhea" id="RHEA:18985"/>
        <dbReference type="ChEBI" id="CHEBI:29748"/>
        <dbReference type="ChEBI" id="CHEBI:29780"/>
        <dbReference type="EC" id="5.4.4.2"/>
    </reaction>
</comment>
<comment type="pathway">
    <text evidence="4">Quinol/quinone metabolism; 1,4-dihydroxy-2-naphthoate biosynthesis; 1,4-dihydroxy-2-naphthoate from chorismate: step 1/7.</text>
</comment>
<gene>
    <name evidence="4" type="primary">menF</name>
    <name evidence="6" type="ORF">CWR45_03805</name>
</gene>
<dbReference type="NCBIfam" id="TIGR00543">
    <property type="entry name" value="isochor_syn"/>
    <property type="match status" value="1"/>
</dbReference>
<protein>
    <recommendedName>
        <fullName evidence="4">Isochorismate synthase MenF</fullName>
        <ecNumber evidence="4">5.4.4.2</ecNumber>
    </recommendedName>
    <alternativeName>
        <fullName evidence="4">Isochorismate mutase</fullName>
    </alternativeName>
</protein>
<feature type="active site" description="Proton acceptor" evidence="4">
    <location>
        <position position="219"/>
    </location>
</feature>
<dbReference type="GO" id="GO:0009234">
    <property type="term" value="P:menaquinone biosynthetic process"/>
    <property type="evidence" value="ECO:0007669"/>
    <property type="project" value="UniProtKB-UniRule"/>
</dbReference>
<feature type="active site" description="Proton donor" evidence="4">
    <location>
        <position position="268"/>
    </location>
</feature>
<comment type="caution">
    <text evidence="6">The sequence shown here is derived from an EMBL/GenBank/DDBJ whole genome shotgun (WGS) entry which is preliminary data.</text>
</comment>
<evidence type="ECO:0000256" key="4">
    <source>
        <dbReference type="HAMAP-Rule" id="MF_01935"/>
    </source>
</evidence>
<dbReference type="Gene3D" id="3.60.120.10">
    <property type="entry name" value="Anthranilate synthase"/>
    <property type="match status" value="1"/>
</dbReference>
<dbReference type="InterPro" id="IPR015890">
    <property type="entry name" value="Chorismate_C"/>
</dbReference>
<evidence type="ECO:0000313" key="6">
    <source>
        <dbReference type="EMBL" id="RDW20980.1"/>
    </source>
</evidence>
<dbReference type="UniPathway" id="UPA01057">
    <property type="reaction ID" value="UER00163"/>
</dbReference>
<keyword evidence="4" id="KW-0460">Magnesium</keyword>
<dbReference type="Proteomes" id="UP000256520">
    <property type="component" value="Unassembled WGS sequence"/>
</dbReference>
<dbReference type="Pfam" id="PF00425">
    <property type="entry name" value="Chorismate_bind"/>
    <property type="match status" value="1"/>
</dbReference>
<dbReference type="InterPro" id="IPR034681">
    <property type="entry name" value="MenF"/>
</dbReference>
<name>A0A3D8PXW1_9BACI</name>
<reference evidence="7" key="1">
    <citation type="submission" date="2017-11" db="EMBL/GenBank/DDBJ databases">
        <authorList>
            <person name="Zhu W."/>
        </authorList>
    </citation>
    <scope>NUCLEOTIDE SEQUENCE [LARGE SCALE GENOMIC DNA]</scope>
    <source>
        <strain evidence="7">CAU 1051</strain>
    </source>
</reference>
<comment type="function">
    <text evidence="4">Catalyzes the conversion of chorismate to isochorismate.</text>
</comment>
<proteinExistence type="inferred from homology"/>
<evidence type="ECO:0000256" key="2">
    <source>
        <dbReference type="ARBA" id="ARBA00005297"/>
    </source>
</evidence>
<dbReference type="InterPro" id="IPR005801">
    <property type="entry name" value="ADC_synthase"/>
</dbReference>
<evidence type="ECO:0000256" key="1">
    <source>
        <dbReference type="ARBA" id="ARBA00000799"/>
    </source>
</evidence>
<dbReference type="EC" id="5.4.4.2" evidence="4"/>
<accession>A0A3D8PXW1</accession>
<dbReference type="GO" id="GO:0009697">
    <property type="term" value="P:salicylic acid biosynthetic process"/>
    <property type="evidence" value="ECO:0007669"/>
    <property type="project" value="TreeGrafter"/>
</dbReference>
<dbReference type="OrthoDB" id="9803598at2"/>
<keyword evidence="4" id="KW-0474">Menaquinone biosynthesis</keyword>
<feature type="domain" description="Chorismate-utilising enzyme C-terminal" evidence="5">
    <location>
        <begin position="198"/>
        <end position="451"/>
    </location>
</feature>